<dbReference type="GO" id="GO:0005886">
    <property type="term" value="C:plasma membrane"/>
    <property type="evidence" value="ECO:0007669"/>
    <property type="project" value="UniProtKB-SubCell"/>
</dbReference>
<proteinExistence type="predicted"/>
<comment type="subcellular location">
    <subcellularLocation>
        <location evidence="1">Cell membrane</location>
    </subcellularLocation>
</comment>
<evidence type="ECO:0000256" key="4">
    <source>
        <dbReference type="ARBA" id="ARBA00022989"/>
    </source>
</evidence>
<dbReference type="RefSeq" id="WP_020072225.1">
    <property type="nucleotide sequence ID" value="NZ_JBKWRC010000004.1"/>
</dbReference>
<keyword evidence="3 6" id="KW-0812">Transmembrane</keyword>
<keyword evidence="5 6" id="KW-0472">Membrane</keyword>
<dbReference type="GO" id="GO:0015081">
    <property type="term" value="F:sodium ion transmembrane transporter activity"/>
    <property type="evidence" value="ECO:0007669"/>
    <property type="project" value="InterPro"/>
</dbReference>
<evidence type="ECO:0000313" key="8">
    <source>
        <dbReference type="Proteomes" id="UP000754750"/>
    </source>
</evidence>
<keyword evidence="2" id="KW-1003">Cell membrane</keyword>
<evidence type="ECO:0000256" key="1">
    <source>
        <dbReference type="ARBA" id="ARBA00004236"/>
    </source>
</evidence>
<accession>A0A928KXP7</accession>
<evidence type="ECO:0000256" key="2">
    <source>
        <dbReference type="ARBA" id="ARBA00022475"/>
    </source>
</evidence>
<dbReference type="InterPro" id="IPR005899">
    <property type="entry name" value="Na_pump_deCOase"/>
</dbReference>
<evidence type="ECO:0008006" key="9">
    <source>
        <dbReference type="Google" id="ProtNLM"/>
    </source>
</evidence>
<dbReference type="AlphaFoldDB" id="A0A928KXP7"/>
<dbReference type="Proteomes" id="UP000754750">
    <property type="component" value="Unassembled WGS sequence"/>
</dbReference>
<name>A0A928KXP7_9FIRM</name>
<dbReference type="GO" id="GO:0036376">
    <property type="term" value="P:sodium ion export across plasma membrane"/>
    <property type="evidence" value="ECO:0007669"/>
    <property type="project" value="InterPro"/>
</dbReference>
<evidence type="ECO:0000313" key="7">
    <source>
        <dbReference type="EMBL" id="MBE6833980.1"/>
    </source>
</evidence>
<evidence type="ECO:0000256" key="3">
    <source>
        <dbReference type="ARBA" id="ARBA00022692"/>
    </source>
</evidence>
<reference evidence="7" key="1">
    <citation type="submission" date="2019-04" db="EMBL/GenBank/DDBJ databases">
        <title>Evolution of Biomass-Degrading Anaerobic Consortia Revealed by Metagenomics.</title>
        <authorList>
            <person name="Peng X."/>
        </authorList>
    </citation>
    <scope>NUCLEOTIDE SEQUENCE</scope>
    <source>
        <strain evidence="7">SIG551</strain>
    </source>
</reference>
<evidence type="ECO:0000256" key="6">
    <source>
        <dbReference type="SAM" id="Phobius"/>
    </source>
</evidence>
<comment type="caution">
    <text evidence="7">The sequence shown here is derived from an EMBL/GenBank/DDBJ whole genome shotgun (WGS) entry which is preliminary data.</text>
</comment>
<keyword evidence="4 6" id="KW-1133">Transmembrane helix</keyword>
<dbReference type="Pfam" id="PF04277">
    <property type="entry name" value="OAD_gamma"/>
    <property type="match status" value="1"/>
</dbReference>
<sequence>MTVSEAALVGVFCMSLVFGILAVLYFLIRIFTAGIRKFESRRAEKNRS</sequence>
<protein>
    <recommendedName>
        <fullName evidence="9">OadG family protein</fullName>
    </recommendedName>
</protein>
<evidence type="ECO:0000256" key="5">
    <source>
        <dbReference type="ARBA" id="ARBA00023136"/>
    </source>
</evidence>
<gene>
    <name evidence="7" type="ORF">E7512_10485</name>
</gene>
<feature type="transmembrane region" description="Helical" evidence="6">
    <location>
        <begin position="6"/>
        <end position="28"/>
    </location>
</feature>
<organism evidence="7 8">
    <name type="scientific">Faecalispora sporosphaeroides</name>
    <dbReference type="NCBI Taxonomy" id="1549"/>
    <lineage>
        <taxon>Bacteria</taxon>
        <taxon>Bacillati</taxon>
        <taxon>Bacillota</taxon>
        <taxon>Clostridia</taxon>
        <taxon>Eubacteriales</taxon>
        <taxon>Oscillospiraceae</taxon>
        <taxon>Faecalispora</taxon>
    </lineage>
</organism>
<dbReference type="EMBL" id="SVNY01000005">
    <property type="protein sequence ID" value="MBE6833980.1"/>
    <property type="molecule type" value="Genomic_DNA"/>
</dbReference>